<dbReference type="KEGG" id="ncv:NCAV_0088"/>
<organism evidence="2 3">
    <name type="scientific">Candidatus Nitrosocaldus cavascurensis</name>
    <dbReference type="NCBI Taxonomy" id="2058097"/>
    <lineage>
        <taxon>Archaea</taxon>
        <taxon>Nitrososphaerota</taxon>
        <taxon>Nitrososphaeria</taxon>
        <taxon>Candidatus Nitrosocaldales</taxon>
        <taxon>Candidatus Nitrosocaldaceae</taxon>
        <taxon>Candidatus Nitrosocaldus</taxon>
    </lineage>
</organism>
<dbReference type="Pfam" id="PF00795">
    <property type="entry name" value="CN_hydrolase"/>
    <property type="match status" value="1"/>
</dbReference>
<dbReference type="PROSITE" id="PS50263">
    <property type="entry name" value="CN_HYDROLASE"/>
    <property type="match status" value="1"/>
</dbReference>
<dbReference type="EMBL" id="LT981265">
    <property type="protein sequence ID" value="SPC33288.1"/>
    <property type="molecule type" value="Genomic_DNA"/>
</dbReference>
<proteinExistence type="predicted"/>
<dbReference type="CDD" id="cd07581">
    <property type="entry name" value="nitrilase_3"/>
    <property type="match status" value="1"/>
</dbReference>
<dbReference type="RefSeq" id="WP_197706639.1">
    <property type="nucleotide sequence ID" value="NZ_LT981265.1"/>
</dbReference>
<evidence type="ECO:0000259" key="1">
    <source>
        <dbReference type="PROSITE" id="PS50263"/>
    </source>
</evidence>
<keyword evidence="3" id="KW-1185">Reference proteome</keyword>
<dbReference type="InterPro" id="IPR036526">
    <property type="entry name" value="C-N_Hydrolase_sf"/>
</dbReference>
<dbReference type="PROSITE" id="PS01227">
    <property type="entry name" value="UPF0012"/>
    <property type="match status" value="1"/>
</dbReference>
<dbReference type="GO" id="GO:0016787">
    <property type="term" value="F:hydrolase activity"/>
    <property type="evidence" value="ECO:0007669"/>
    <property type="project" value="UniProtKB-KW"/>
</dbReference>
<gene>
    <name evidence="2" type="ORF">NCAV_0088</name>
</gene>
<protein>
    <submittedName>
        <fullName evidence="2">Putative carbon-nitrogen hydrolase</fullName>
    </submittedName>
</protein>
<dbReference type="SUPFAM" id="SSF56317">
    <property type="entry name" value="Carbon-nitrogen hydrolase"/>
    <property type="match status" value="1"/>
</dbReference>
<sequence length="287" mass="32513">MAMNSDEGKRRRVAVVQFRSSVSKEENLEKALHYIDEASRDGASLVAFPEFTMAYSPEEQSADTLYHIAEGIDGNFVSSIRERARMGRVDVVITMYERGLHSNKVYDTALLIDSNGSIRSVYRKVHLYDALGFKESAKLLAGDEIALPVDAPIGRLGMMICYDVRFPEMSRILALLGAEVLIIPSAWVQGRMKYEHWQTMLRARAIENGCYVIAPDQVGNIYIGHSMAIDPFGGIMLDMGERDEGLGIVDVDVKHVYEVRSRLPLLRNRRVDVYARYSDTMQRYVYE</sequence>
<accession>A0A2K5ANR6</accession>
<dbReference type="PANTHER" id="PTHR23088">
    <property type="entry name" value="NITRILASE-RELATED"/>
    <property type="match status" value="1"/>
</dbReference>
<dbReference type="Gene3D" id="3.60.110.10">
    <property type="entry name" value="Carbon-nitrogen hydrolase"/>
    <property type="match status" value="1"/>
</dbReference>
<dbReference type="InterPro" id="IPR001110">
    <property type="entry name" value="UPF0012_CS"/>
</dbReference>
<dbReference type="InterPro" id="IPR003010">
    <property type="entry name" value="C-N_Hydrolase"/>
</dbReference>
<evidence type="ECO:0000313" key="2">
    <source>
        <dbReference type="EMBL" id="SPC33288.1"/>
    </source>
</evidence>
<feature type="domain" description="CN hydrolase" evidence="1">
    <location>
        <begin position="11"/>
        <end position="253"/>
    </location>
</feature>
<reference evidence="3" key="1">
    <citation type="submission" date="2018-01" db="EMBL/GenBank/DDBJ databases">
        <authorList>
            <person name="Kerou L M."/>
        </authorList>
    </citation>
    <scope>NUCLEOTIDE SEQUENCE [LARGE SCALE GENOMIC DNA]</scope>
    <source>
        <strain evidence="3">SCU2</strain>
    </source>
</reference>
<dbReference type="AlphaFoldDB" id="A0A2K5ANR6"/>
<dbReference type="GeneID" id="41594193"/>
<evidence type="ECO:0000313" key="3">
    <source>
        <dbReference type="Proteomes" id="UP000236248"/>
    </source>
</evidence>
<dbReference type="PANTHER" id="PTHR23088:SF27">
    <property type="entry name" value="DEAMINATED GLUTATHIONE AMIDASE"/>
    <property type="match status" value="1"/>
</dbReference>
<dbReference type="Proteomes" id="UP000236248">
    <property type="component" value="Chromosome NCAV"/>
</dbReference>
<name>A0A2K5ANR6_9ARCH</name>
<keyword evidence="2" id="KW-0378">Hydrolase</keyword>